<organism evidence="2 3">
    <name type="scientific">Pseudomonas mangrovi</name>
    <dbReference type="NCBI Taxonomy" id="2161748"/>
    <lineage>
        <taxon>Bacteria</taxon>
        <taxon>Pseudomonadati</taxon>
        <taxon>Pseudomonadota</taxon>
        <taxon>Gammaproteobacteria</taxon>
        <taxon>Pseudomonadales</taxon>
        <taxon>Pseudomonadaceae</taxon>
        <taxon>Pseudomonas</taxon>
    </lineage>
</organism>
<dbReference type="Proteomes" id="UP000244064">
    <property type="component" value="Unassembled WGS sequence"/>
</dbReference>
<keyword evidence="3" id="KW-1185">Reference proteome</keyword>
<feature type="domain" description="Alginate lyase 2" evidence="1">
    <location>
        <begin position="2"/>
        <end position="220"/>
    </location>
</feature>
<dbReference type="Pfam" id="PF08787">
    <property type="entry name" value="Alginate_lyase2"/>
    <property type="match status" value="1"/>
</dbReference>
<keyword evidence="2" id="KW-0456">Lyase</keyword>
<dbReference type="InterPro" id="IPR013320">
    <property type="entry name" value="ConA-like_dom_sf"/>
</dbReference>
<name>A0A2T5PBJ7_9PSED</name>
<dbReference type="Gene3D" id="2.60.120.200">
    <property type="match status" value="1"/>
</dbReference>
<proteinExistence type="predicted"/>
<evidence type="ECO:0000259" key="1">
    <source>
        <dbReference type="Pfam" id="PF08787"/>
    </source>
</evidence>
<gene>
    <name evidence="2" type="ORF">DBO85_06910</name>
</gene>
<evidence type="ECO:0000313" key="3">
    <source>
        <dbReference type="Proteomes" id="UP000244064"/>
    </source>
</evidence>
<dbReference type="GO" id="GO:0016829">
    <property type="term" value="F:lyase activity"/>
    <property type="evidence" value="ECO:0007669"/>
    <property type="project" value="UniProtKB-KW"/>
</dbReference>
<accession>A0A2T5PBJ7</accession>
<sequence>MIDLNTWNLSIPVGQPAMTISSPALAAGYQDRYFQNIRGKLFFFTPIAGSTTTANSHYPRTELRETQADGRVRNWTYPSGDHYLRTGVTVTQVPSSGRIVIGQIHAYQQLTPMMKLEYRMSPTTGIGSVVAIVRLTPAGKNLVYTIGNEIQLNQRFTYVVSLSNKGLMSIWVNKSKWSTPVGEEWSTYPLYFKAGVYAQDNHDSGGEAGAAVFDNLRVEHLPLQ</sequence>
<reference evidence="2 3" key="1">
    <citation type="submission" date="2018-04" db="EMBL/GenBank/DDBJ databases">
        <title>Pseudomonas sp. nov., isolated from mangrove soil.</title>
        <authorList>
            <person name="Chen C."/>
        </authorList>
    </citation>
    <scope>NUCLEOTIDE SEQUENCE [LARGE SCALE GENOMIC DNA]</scope>
    <source>
        <strain evidence="2 3">TC-11</strain>
    </source>
</reference>
<comment type="caution">
    <text evidence="2">The sequence shown here is derived from an EMBL/GenBank/DDBJ whole genome shotgun (WGS) entry which is preliminary data.</text>
</comment>
<protein>
    <submittedName>
        <fullName evidence="2">Polysaccharide lyase family 7 protein</fullName>
    </submittedName>
</protein>
<dbReference type="EMBL" id="QASN01000013">
    <property type="protein sequence ID" value="PTU75091.1"/>
    <property type="molecule type" value="Genomic_DNA"/>
</dbReference>
<dbReference type="SUPFAM" id="SSF49899">
    <property type="entry name" value="Concanavalin A-like lectins/glucanases"/>
    <property type="match status" value="1"/>
</dbReference>
<dbReference type="InterPro" id="IPR014895">
    <property type="entry name" value="Alginate_lyase_2"/>
</dbReference>
<evidence type="ECO:0000313" key="2">
    <source>
        <dbReference type="EMBL" id="PTU75091.1"/>
    </source>
</evidence>
<dbReference type="RefSeq" id="WP_108106528.1">
    <property type="nucleotide sequence ID" value="NZ_QASN01000013.1"/>
</dbReference>
<dbReference type="AlphaFoldDB" id="A0A2T5PBJ7"/>
<dbReference type="OrthoDB" id="1113844at2"/>